<feature type="coiled-coil region" evidence="1">
    <location>
        <begin position="333"/>
        <end position="367"/>
    </location>
</feature>
<evidence type="ECO:0000256" key="2">
    <source>
        <dbReference type="SAM" id="MobiDB-lite"/>
    </source>
</evidence>
<reference evidence="3 4" key="1">
    <citation type="submission" date="2024-01" db="EMBL/GenBank/DDBJ databases">
        <title>The complete chloroplast genome sequence of Lithospermum erythrorhizon: insights into the phylogenetic relationship among Boraginaceae species and the maternal lineages of purple gromwells.</title>
        <authorList>
            <person name="Okada T."/>
            <person name="Watanabe K."/>
        </authorList>
    </citation>
    <scope>NUCLEOTIDE SEQUENCE [LARGE SCALE GENOMIC DNA]</scope>
</reference>
<dbReference type="Proteomes" id="UP001454036">
    <property type="component" value="Unassembled WGS sequence"/>
</dbReference>
<evidence type="ECO:0000313" key="4">
    <source>
        <dbReference type="Proteomes" id="UP001454036"/>
    </source>
</evidence>
<dbReference type="GO" id="GO:0008356">
    <property type="term" value="P:asymmetric cell division"/>
    <property type="evidence" value="ECO:0007669"/>
    <property type="project" value="InterPro"/>
</dbReference>
<name>A0AAV3PG39_LITER</name>
<feature type="coiled-coil region" evidence="1">
    <location>
        <begin position="490"/>
        <end position="524"/>
    </location>
</feature>
<gene>
    <name evidence="3" type="ORF">LIER_09225</name>
</gene>
<feature type="compositionally biased region" description="Acidic residues" evidence="2">
    <location>
        <begin position="461"/>
        <end position="470"/>
    </location>
</feature>
<keyword evidence="4" id="KW-1185">Reference proteome</keyword>
<dbReference type="AlphaFoldDB" id="A0AAV3PG39"/>
<comment type="caution">
    <text evidence="3">The sequence shown here is derived from an EMBL/GenBank/DDBJ whole genome shotgun (WGS) entry which is preliminary data.</text>
</comment>
<protein>
    <submittedName>
        <fullName evidence="3">Uncharacterized protein</fullName>
    </submittedName>
</protein>
<dbReference type="PANTHER" id="PTHR33476:SF31">
    <property type="match status" value="1"/>
</dbReference>
<organism evidence="3 4">
    <name type="scientific">Lithospermum erythrorhizon</name>
    <name type="common">Purple gromwell</name>
    <name type="synonym">Lithospermum officinale var. erythrorhizon</name>
    <dbReference type="NCBI Taxonomy" id="34254"/>
    <lineage>
        <taxon>Eukaryota</taxon>
        <taxon>Viridiplantae</taxon>
        <taxon>Streptophyta</taxon>
        <taxon>Embryophyta</taxon>
        <taxon>Tracheophyta</taxon>
        <taxon>Spermatophyta</taxon>
        <taxon>Magnoliopsida</taxon>
        <taxon>eudicotyledons</taxon>
        <taxon>Gunneridae</taxon>
        <taxon>Pentapetalae</taxon>
        <taxon>asterids</taxon>
        <taxon>lamiids</taxon>
        <taxon>Boraginales</taxon>
        <taxon>Boraginaceae</taxon>
        <taxon>Boraginoideae</taxon>
        <taxon>Lithospermeae</taxon>
        <taxon>Lithospermum</taxon>
    </lineage>
</organism>
<proteinExistence type="predicted"/>
<dbReference type="EMBL" id="BAABME010001551">
    <property type="protein sequence ID" value="GAA0150241.1"/>
    <property type="molecule type" value="Genomic_DNA"/>
</dbReference>
<feature type="region of interest" description="Disordered" evidence="2">
    <location>
        <begin position="453"/>
        <end position="480"/>
    </location>
</feature>
<feature type="region of interest" description="Disordered" evidence="2">
    <location>
        <begin position="288"/>
        <end position="310"/>
    </location>
</feature>
<keyword evidence="1" id="KW-0175">Coiled coil</keyword>
<evidence type="ECO:0000313" key="3">
    <source>
        <dbReference type="EMBL" id="GAA0150241.1"/>
    </source>
</evidence>
<dbReference type="PANTHER" id="PTHR33476">
    <property type="entry name" value="EMB|CAB62613.1"/>
    <property type="match status" value="1"/>
</dbReference>
<feature type="region of interest" description="Disordered" evidence="2">
    <location>
        <begin position="375"/>
        <end position="407"/>
    </location>
</feature>
<evidence type="ECO:0000256" key="1">
    <source>
        <dbReference type="SAM" id="Coils"/>
    </source>
</evidence>
<sequence length="665" mass="74866">MDLWVVAAAAGAGYIAKNWQNSSIGDKESSDEMFLRNSIHGQSNSSNFLDQIREKTCPVRLLSRRRRKREAFLQQVADVLERNGGRDVSETMASTSHSQFSQNGGMDEYGVNWFERERLTQPTESVNADCSNCGICSGDVGVDEYNVHWSERGNISGSKEFVVVDRNSTAYRLKKDARLMNRRRHEYFIRPLDTSESCIAAQICRECEEEEEDAYSSTPLKPTTMLRPLLVTDGSRVISRASIDSSVVRINGEIDATSDTCLEKNTASQRDLIAYNNNGDVYGLHRKSKAFPGGEQTRRSNNEVSKGRLVSSGPSNEMIMFFMGMTIGILSVMMGNKRELDKLSIQLKQTENLVEDLHEELEMKNKLSVRELVDEASHPPETTDDFYHLNRESNALSPPPNDRMAESPDLKNDIEAELLAELERLELDLKTSSYATLNEDIQALMVEGEIPNVHTGKTEGESETDNEEITDGNNYHETGNYAVSPRELSLRLHEVIEARLEARIKELETTIQNSERRLHLHESQRRFTYSEAECSSTPQSPVYMCHGSDEDDPLVINLAGNALDAYNEAYAEMLRTTGSENEPDSPLCRRKTFESTSSAHVPEDFSGTSSLIKIRSYEDLTSRSLRSSERGDGEEEDDDHELDMLLIKRIVEKKRSGANLLVYGS</sequence>
<dbReference type="InterPro" id="IPR040348">
    <property type="entry name" value="POLAR-like"/>
</dbReference>
<accession>A0AAV3PG39</accession>